<gene>
    <name evidence="1" type="ORF">J1N35_002192</name>
</gene>
<organism evidence="1 2">
    <name type="scientific">Gossypium stocksii</name>
    <dbReference type="NCBI Taxonomy" id="47602"/>
    <lineage>
        <taxon>Eukaryota</taxon>
        <taxon>Viridiplantae</taxon>
        <taxon>Streptophyta</taxon>
        <taxon>Embryophyta</taxon>
        <taxon>Tracheophyta</taxon>
        <taxon>Spermatophyta</taxon>
        <taxon>Magnoliopsida</taxon>
        <taxon>eudicotyledons</taxon>
        <taxon>Gunneridae</taxon>
        <taxon>Pentapetalae</taxon>
        <taxon>rosids</taxon>
        <taxon>malvids</taxon>
        <taxon>Malvales</taxon>
        <taxon>Malvaceae</taxon>
        <taxon>Malvoideae</taxon>
        <taxon>Gossypium</taxon>
    </lineage>
</organism>
<protein>
    <submittedName>
        <fullName evidence="1">Uncharacterized protein</fullName>
    </submittedName>
</protein>
<name>A0A9D3WLI1_9ROSI</name>
<accession>A0A9D3WLI1</accession>
<keyword evidence="2" id="KW-1185">Reference proteome</keyword>
<evidence type="ECO:0000313" key="2">
    <source>
        <dbReference type="Proteomes" id="UP000828251"/>
    </source>
</evidence>
<dbReference type="Proteomes" id="UP000828251">
    <property type="component" value="Unassembled WGS sequence"/>
</dbReference>
<sequence length="139" mass="15499">MIFDDVQNPAVELNENVVEPDVENMSVDAAYSDVNNSEFSNPYVNDVLDDANVQEDDDFDSNQGIPPNTVANLAYSSGHSLVLSLHKPPFRMLGIDLDEIHALKFPKYPYILSIHIMSSDVHFGNSGIRLKFSMKEVVV</sequence>
<proteinExistence type="predicted"/>
<reference evidence="1 2" key="1">
    <citation type="journal article" date="2021" name="Plant Biotechnol. J.">
        <title>Multi-omics assisted identification of the key and species-specific regulatory components of drought-tolerant mechanisms in Gossypium stocksii.</title>
        <authorList>
            <person name="Yu D."/>
            <person name="Ke L."/>
            <person name="Zhang D."/>
            <person name="Wu Y."/>
            <person name="Sun Y."/>
            <person name="Mei J."/>
            <person name="Sun J."/>
            <person name="Sun Y."/>
        </authorList>
    </citation>
    <scope>NUCLEOTIDE SEQUENCE [LARGE SCALE GENOMIC DNA]</scope>
    <source>
        <strain evidence="2">cv. E1</strain>
        <tissue evidence="1">Leaf</tissue>
    </source>
</reference>
<evidence type="ECO:0000313" key="1">
    <source>
        <dbReference type="EMBL" id="KAH1130814.1"/>
    </source>
</evidence>
<dbReference type="EMBL" id="JAIQCV010000001">
    <property type="protein sequence ID" value="KAH1130814.1"/>
    <property type="molecule type" value="Genomic_DNA"/>
</dbReference>
<comment type="caution">
    <text evidence="1">The sequence shown here is derived from an EMBL/GenBank/DDBJ whole genome shotgun (WGS) entry which is preliminary data.</text>
</comment>
<dbReference type="AlphaFoldDB" id="A0A9D3WLI1"/>